<keyword evidence="3" id="KW-0378">Hydrolase</keyword>
<dbReference type="OrthoDB" id="1046782at2759"/>
<evidence type="ECO:0000259" key="2">
    <source>
        <dbReference type="Pfam" id="PF12708"/>
    </source>
</evidence>
<evidence type="ECO:0000313" key="3">
    <source>
        <dbReference type="EMBL" id="KAF2084591.1"/>
    </source>
</evidence>
<dbReference type="EMBL" id="ML978739">
    <property type="protein sequence ID" value="KAF2084591.1"/>
    <property type="molecule type" value="Genomic_DNA"/>
</dbReference>
<accession>A0A9P4HS29</accession>
<evidence type="ECO:0000313" key="4">
    <source>
        <dbReference type="Proteomes" id="UP000799776"/>
    </source>
</evidence>
<dbReference type="InterPro" id="IPR011050">
    <property type="entry name" value="Pectin_lyase_fold/virulence"/>
</dbReference>
<name>A0A9P4HS29_9PEZI</name>
<feature type="compositionally biased region" description="Polar residues" evidence="1">
    <location>
        <begin position="7"/>
        <end position="24"/>
    </location>
</feature>
<dbReference type="InterPro" id="IPR024535">
    <property type="entry name" value="RHGA/B-epi-like_pectate_lyase"/>
</dbReference>
<feature type="domain" description="Rhamnogalacturonase A/B/Epimerase-like pectate lyase" evidence="2">
    <location>
        <begin position="403"/>
        <end position="471"/>
    </location>
</feature>
<dbReference type="Gene3D" id="2.160.20.10">
    <property type="entry name" value="Single-stranded right-handed beta-helix, Pectin lyase-like"/>
    <property type="match status" value="2"/>
</dbReference>
<proteinExistence type="predicted"/>
<dbReference type="Pfam" id="PF12708">
    <property type="entry name" value="Pect-lyase_RHGA_epim"/>
    <property type="match status" value="2"/>
</dbReference>
<protein>
    <submittedName>
        <fullName evidence="3">Glycoside hydrolase family 55 protein</fullName>
    </submittedName>
</protein>
<gene>
    <name evidence="3" type="ORF">K490DRAFT_75708</name>
</gene>
<reference evidence="3" key="1">
    <citation type="journal article" date="2020" name="Stud. Mycol.">
        <title>101 Dothideomycetes genomes: a test case for predicting lifestyles and emergence of pathogens.</title>
        <authorList>
            <person name="Haridas S."/>
            <person name="Albert R."/>
            <person name="Binder M."/>
            <person name="Bloem J."/>
            <person name="Labutti K."/>
            <person name="Salamov A."/>
            <person name="Andreopoulos B."/>
            <person name="Baker S."/>
            <person name="Barry K."/>
            <person name="Bills G."/>
            <person name="Bluhm B."/>
            <person name="Cannon C."/>
            <person name="Castanera R."/>
            <person name="Culley D."/>
            <person name="Daum C."/>
            <person name="Ezra D."/>
            <person name="Gonzalez J."/>
            <person name="Henrissat B."/>
            <person name="Kuo A."/>
            <person name="Liang C."/>
            <person name="Lipzen A."/>
            <person name="Lutzoni F."/>
            <person name="Magnuson J."/>
            <person name="Mondo S."/>
            <person name="Nolan M."/>
            <person name="Ohm R."/>
            <person name="Pangilinan J."/>
            <person name="Park H.-J."/>
            <person name="Ramirez L."/>
            <person name="Alfaro M."/>
            <person name="Sun H."/>
            <person name="Tritt A."/>
            <person name="Yoshinaga Y."/>
            <person name="Zwiers L.-H."/>
            <person name="Turgeon B."/>
            <person name="Goodwin S."/>
            <person name="Spatafora J."/>
            <person name="Crous P."/>
            <person name="Grigoriev I."/>
        </authorList>
    </citation>
    <scope>NUCLEOTIDE SEQUENCE</scope>
    <source>
        <strain evidence="3">CBS 121410</strain>
    </source>
</reference>
<dbReference type="AlphaFoldDB" id="A0A9P4HS29"/>
<dbReference type="CDD" id="cd23668">
    <property type="entry name" value="GH55_beta13glucanase-like"/>
    <property type="match status" value="1"/>
</dbReference>
<organism evidence="3 4">
    <name type="scientific">Saccharata proteae CBS 121410</name>
    <dbReference type="NCBI Taxonomy" id="1314787"/>
    <lineage>
        <taxon>Eukaryota</taxon>
        <taxon>Fungi</taxon>
        <taxon>Dikarya</taxon>
        <taxon>Ascomycota</taxon>
        <taxon>Pezizomycotina</taxon>
        <taxon>Dothideomycetes</taxon>
        <taxon>Dothideomycetes incertae sedis</taxon>
        <taxon>Botryosphaeriales</taxon>
        <taxon>Saccharataceae</taxon>
        <taxon>Saccharata</taxon>
    </lineage>
</organism>
<dbReference type="SUPFAM" id="SSF51126">
    <property type="entry name" value="Pectin lyase-like"/>
    <property type="match status" value="2"/>
</dbReference>
<feature type="region of interest" description="Disordered" evidence="1">
    <location>
        <begin position="1"/>
        <end position="24"/>
    </location>
</feature>
<feature type="domain" description="Rhamnogalacturonase A/B/Epimerase-like pectate lyase" evidence="2">
    <location>
        <begin position="54"/>
        <end position="281"/>
    </location>
</feature>
<dbReference type="InterPro" id="IPR012334">
    <property type="entry name" value="Pectin_lyas_fold"/>
</dbReference>
<dbReference type="PANTHER" id="PTHR33928">
    <property type="entry name" value="POLYGALACTURONASE QRT3"/>
    <property type="match status" value="1"/>
</dbReference>
<keyword evidence="4" id="KW-1185">Reference proteome</keyword>
<dbReference type="GO" id="GO:0004650">
    <property type="term" value="F:polygalacturonase activity"/>
    <property type="evidence" value="ECO:0007669"/>
    <property type="project" value="InterPro"/>
</dbReference>
<dbReference type="Proteomes" id="UP000799776">
    <property type="component" value="Unassembled WGS sequence"/>
</dbReference>
<comment type="caution">
    <text evidence="3">The sequence shown here is derived from an EMBL/GenBank/DDBJ whole genome shotgun (WGS) entry which is preliminary data.</text>
</comment>
<sequence length="764" mass="80222">MDYSLLLPNSRSAHTSRDSCTSLTKDSPSTFWYGKIDHNGESSFLSSKDEYTVFRNVVSDFGADNTGASDAASAINSAILAGPTNGADRSAHSYGTTGQPAVVYLPAGTYLLESALELYVGTVLVGDALNPPTLKASSGFSPEYMIYGKDSNLGGTDVFYVAIKNIILDSTNVDGATDITLLDWTVSQATQLTNVVFNMPDDSTGHTGMTAGLWSGDAGYNSNIIINDISFKGGKIGMNLSGQQWVFKGISFSGCTTGAAISGNDIIFTNSSWSNCGTGITADGISGSLIVLDSSTSAIGNFINSANLYSPNGIVLENVDHSGGDTVNLDGSTVLTGSVSDTWYRGNAYDSGSSTHVWTGDYSGTTSSTPRTSALTASSGQYFAMAPPTYSEYSADQVINIKSVTAYPVKGDGSTDDAANINSILSMYAGCKIIYFPAGTYIVSETILVPEGSRIFGDAFASAISADGSNFYNPDSPVPMVQVGKAGSEGVAQISDMIFTVADVLQGCKLLEVNMAGTSPGDVGVWNSHFRVGGAVGSLVQTNCDSTPDACKAAWGLLHLTDTSSAYIENMWGWTADHDLDGNYEQTISVGRGALIEATKGTWLVGTGMEHNTLYQYNFYGAQNVYTALQQSETPYWQGSSSTTAPYPWSSDLIASDPTFSSCSTSSPKCGMAWFELIDSSSSDLFLYGGCLWAYFDGGVNDACDGDCQTNAVSIDKATGVYVYGLNVKSVTDMVLSDEGANTVSMEDNSGGWGGVVAAYLFNS</sequence>
<dbReference type="FunFam" id="2.160.20.10:FF:000049">
    <property type="entry name" value="Putative exo-beta-1,3-glucanase"/>
    <property type="match status" value="1"/>
</dbReference>
<dbReference type="PANTHER" id="PTHR33928:SF2">
    <property type="entry name" value="PECTATE LYASE SUPERFAMILY PROTEIN DOMAIN-CONTAINING PROTEIN-RELATED"/>
    <property type="match status" value="1"/>
</dbReference>
<evidence type="ECO:0000256" key="1">
    <source>
        <dbReference type="SAM" id="MobiDB-lite"/>
    </source>
</evidence>
<dbReference type="InterPro" id="IPR039279">
    <property type="entry name" value="QRT3-like"/>
</dbReference>